<dbReference type="SMART" id="SM00320">
    <property type="entry name" value="WD40"/>
    <property type="match status" value="2"/>
</dbReference>
<dbReference type="OMA" id="KFETYYF"/>
<dbReference type="PANTHER" id="PTHR22839:SF0">
    <property type="entry name" value="THO COMPLEX SUBUNIT 3"/>
    <property type="match status" value="1"/>
</dbReference>
<gene>
    <name evidence="5" type="ORF">PPRIM_AZ9-3.1.T1020026</name>
</gene>
<dbReference type="GO" id="GO:0000445">
    <property type="term" value="C:THO complex part of transcription export complex"/>
    <property type="evidence" value="ECO:0007669"/>
    <property type="project" value="TreeGrafter"/>
</dbReference>
<dbReference type="GO" id="GO:0006406">
    <property type="term" value="P:mRNA export from nucleus"/>
    <property type="evidence" value="ECO:0007669"/>
    <property type="project" value="InterPro"/>
</dbReference>
<reference evidence="5" key="1">
    <citation type="submission" date="2021-01" db="EMBL/GenBank/DDBJ databases">
        <authorList>
            <consortium name="Genoscope - CEA"/>
            <person name="William W."/>
        </authorList>
    </citation>
    <scope>NUCLEOTIDE SEQUENCE</scope>
</reference>
<keyword evidence="2" id="KW-0677">Repeat</keyword>
<keyword evidence="1 3" id="KW-0853">WD repeat</keyword>
<evidence type="ECO:0000259" key="4">
    <source>
        <dbReference type="Pfam" id="PF05729"/>
    </source>
</evidence>
<feature type="domain" description="NACHT" evidence="4">
    <location>
        <begin position="763"/>
        <end position="922"/>
    </location>
</feature>
<dbReference type="EMBL" id="CAJJDM010000105">
    <property type="protein sequence ID" value="CAD8096644.1"/>
    <property type="molecule type" value="Genomic_DNA"/>
</dbReference>
<dbReference type="PROSITE" id="PS50082">
    <property type="entry name" value="WD_REPEATS_2"/>
    <property type="match status" value="1"/>
</dbReference>
<accession>A0A8S1P2N2</accession>
<keyword evidence="6" id="KW-1185">Reference proteome</keyword>
<proteinExistence type="predicted"/>
<dbReference type="Pfam" id="PF00400">
    <property type="entry name" value="WD40"/>
    <property type="match status" value="1"/>
</dbReference>
<name>A0A8S1P2N2_PARPR</name>
<dbReference type="Pfam" id="PF05729">
    <property type="entry name" value="NACHT"/>
    <property type="match status" value="1"/>
</dbReference>
<evidence type="ECO:0000256" key="3">
    <source>
        <dbReference type="PROSITE-ProRule" id="PRU00221"/>
    </source>
</evidence>
<dbReference type="InterPro" id="IPR007111">
    <property type="entry name" value="NACHT_NTPase"/>
</dbReference>
<evidence type="ECO:0000313" key="5">
    <source>
        <dbReference type="EMBL" id="CAD8096644.1"/>
    </source>
</evidence>
<comment type="caution">
    <text evidence="5">The sequence shown here is derived from an EMBL/GenBank/DDBJ whole genome shotgun (WGS) entry which is preliminary data.</text>
</comment>
<sequence length="1969" mass="233763">MIINQEYHSLVYNEQRHLRGGGSSISCSDSKKKMNRIYTLIKELNQLEYKIGGPKYQLCQQIKFCLDLIVKIYQDWIQKEINLSDVMNYNSFNKQIENINDILKVQDNWTGKCCLDYYLGLINISLENLQKNISQTKSISIIGLFIQIEKQKNNNENISNLIDAASSLLIGVQCRYFTQFQKFETYYFFILLNKMIKYQVKKGVSIDVNNYFFKIQDQYIKNSTNWTLHNYWIEFLVDLLRFCKNFKKEQKSKKQGAVDVITYITNQDGRNLFDIYLQDFEYEELKQNKWISIDKPEIHRLNRIVNFLTGKVNLIETQFQKLNESYDIEQVKQIFQELYYPLLAFQIYLIEMLQLFQMIQRIQEQNIKIKDNFDKINFIISNIQEQIKSTLDTKITIKFWFKLQMIKNNNYNKDRFLQKKSTLKFQNQIQQLIKLVQVLQNFIIQERMLFTNQIILLNDSLSQFNYGFESQDFDSIQRKSPVIDTYEDLCYQINFHLLWFSHIKKIQKIYYSKQQQETLENIIRNLKVLKQELSKIFFNLTEHIEKCIDKDQQNNENEHEHEQELPYSYQLFYQQIELIIDQKNQDKYKIEECINYHFQTIQNNPGNQKLISSCLQQIQVFLTNKIKQLKKKNQINDIQSIESQMQILSASIRNYSTNYSIQENQDFTDAWKQIESIFQSTKSQFRNESPIQEQNLDANQILSILKRCKIDIALRTKQHDSQNHKIQIKQSQQQLNQVGQGVFEKKLDDVIKQFICKENLNVVLIISGQIGCGKTKSLKKLNKYLQEIQRDDPNSQNWIPIYLNLSDIKEPQNQLLRKAFEKYSTQLNIQDVNKFYSEILQSKYKVVLLLDGYDQLIEQNNIILQNGLDKRIKNLYNEVTLKIIMTIRNDIIPSERFKETKNIQFTEIQLFDNVQQQEYIKQSYKRLITISLSQVQTFRGVQIQEIVEYVNQLFVNIPQLFYVMPQQVEDDIIYKLIGKIKNRIEFFKIIQNEMKKMRYFLENLLIPYLKDILITPQLLKMAIKKWQQIIWQDFEKNDNKIIEVEFKKEFKKLITQVQQGIQEENVYRELKNNKFFKEYHIYDDIPYLENNYTINLNGKHFESSNAALIIQAINVQRFSRYTTLEQFLGFCQEYKVQINLIEDLKIFSQKLSIFLKINNLDALNQQQQNNSQLIINDLEEIFNLQSPYRKAIRESKLITYKNEEITFLNQWILDFFFASKIILLLKFKQEQETIQFLNDVDLSEKIYEGVVQLLIEQLIKIKNIKTVLIQIIKKSINQIMNIRASSNGIFLLSKMGISLEGEDFQQIIIENTSTQMNNLQIDYCNLNSSKLSNAQSDNFLCIEFPQINADQEILQVIIYKENQWLALLKKNGIIKIVNIETQEEQQVDIRNPFMKYKQIAISKDDTKLFALANYQIDLWNLTQYYLASYINVKGESICFYLSPDNTQIICSLYNQYIKVFPLVNQIFQQPKTLQINQDVQQMAINQTNQLLVFRTKQNQIKFFNLQTSQEIIINQQMKANLLTTTNDGSSLIILYGDVITFYQFEITNKDLVKQMEFLIQNTSNPIGLFVSENPQIILIQHQNMIQIFETNKNKLQNVQKMFQEKKLILSGDGKMLINWNNNKVFFWDLIDYIKSCQYSPDGNHLLIQSSEKFTFLNIQAKEFKCIHEKITSLCFNPINNLLVTFSIQGLKFWSTNQMQLLYHFDEFEYFEKQQLIFSQNGEKLVCINKRILICINTKNIFEKNQDQECHKTIKIKKSNNKKIIVKSPNENIYAIQYESLIQIFDYQSSNIITQISLGQSIIFSLSFSQNGQFLAARSSDQIIRIWSTIDFCLVCQFNDQFNNQIENHCLWLSDQQISYIVTNYQNSVILYNISKYLEISSDPSNSSLQNSESIQTSIEKLELKQQNIQQGLLCRNIVISNDNQYIAISYAKQQEDQKQKVPIIIKKTNALKLRWIFIVLLSQFLIFSY</sequence>
<feature type="repeat" description="WD" evidence="3">
    <location>
        <begin position="1795"/>
        <end position="1827"/>
    </location>
</feature>
<dbReference type="Proteomes" id="UP000688137">
    <property type="component" value="Unassembled WGS sequence"/>
</dbReference>
<evidence type="ECO:0000256" key="1">
    <source>
        <dbReference type="ARBA" id="ARBA00022574"/>
    </source>
</evidence>
<evidence type="ECO:0000256" key="2">
    <source>
        <dbReference type="ARBA" id="ARBA00022737"/>
    </source>
</evidence>
<evidence type="ECO:0000313" key="6">
    <source>
        <dbReference type="Proteomes" id="UP000688137"/>
    </source>
</evidence>
<dbReference type="InterPro" id="IPR040132">
    <property type="entry name" value="Tex1/THOC3"/>
</dbReference>
<protein>
    <recommendedName>
        <fullName evidence="4">NACHT domain-containing protein</fullName>
    </recommendedName>
</protein>
<organism evidence="5 6">
    <name type="scientific">Paramecium primaurelia</name>
    <dbReference type="NCBI Taxonomy" id="5886"/>
    <lineage>
        <taxon>Eukaryota</taxon>
        <taxon>Sar</taxon>
        <taxon>Alveolata</taxon>
        <taxon>Ciliophora</taxon>
        <taxon>Intramacronucleata</taxon>
        <taxon>Oligohymenophorea</taxon>
        <taxon>Peniculida</taxon>
        <taxon>Parameciidae</taxon>
        <taxon>Paramecium</taxon>
    </lineage>
</organism>
<dbReference type="InterPro" id="IPR001680">
    <property type="entry name" value="WD40_rpt"/>
</dbReference>
<dbReference type="PANTHER" id="PTHR22839">
    <property type="entry name" value="THO COMPLEX SUBUNIT 3 THO3"/>
    <property type="match status" value="1"/>
</dbReference>